<comment type="similarity">
    <text evidence="6">Belongs to the MT-A70-like family.</text>
</comment>
<evidence type="ECO:0000256" key="7">
    <source>
        <dbReference type="SAM" id="MobiDB-lite"/>
    </source>
</evidence>
<dbReference type="EMBL" id="CCFA01004615">
    <property type="protein sequence ID" value="CDS01812.1"/>
    <property type="molecule type" value="Genomic_DNA"/>
</dbReference>
<reference evidence="10" key="3">
    <citation type="submission" date="2014-06" db="EMBL/GenBank/DDBJ databases">
        <authorList>
            <person name="Berkman P.J."/>
        </authorList>
    </citation>
    <scope>NUCLEOTIDE SEQUENCE [LARGE SCALE GENOMIC DNA]</scope>
</reference>
<keyword evidence="2" id="KW-0489">Methyltransferase</keyword>
<dbReference type="Pfam" id="PF05063">
    <property type="entry name" value="MT-A70"/>
    <property type="match status" value="2"/>
</dbReference>
<dbReference type="GO" id="GO:0001734">
    <property type="term" value="F:mRNA m(6)A methyltransferase activity"/>
    <property type="evidence" value="ECO:0007669"/>
    <property type="project" value="UniProtKB-EC"/>
</dbReference>
<keyword evidence="3" id="KW-0808">Transferase</keyword>
<dbReference type="GO" id="GO:0032259">
    <property type="term" value="P:methylation"/>
    <property type="evidence" value="ECO:0007669"/>
    <property type="project" value="UniProtKB-KW"/>
</dbReference>
<dbReference type="Proteomes" id="UP000242770">
    <property type="component" value="Unassembled WGS sequence"/>
</dbReference>
<dbReference type="AlphaFoldDB" id="A0A0F7S492"/>
<comment type="catalytic activity">
    <reaction evidence="5">
        <text>an adenosine in mRNA + S-adenosyl-L-methionine = an N(6)-methyladenosine in mRNA + S-adenosyl-L-homocysteine + H(+)</text>
        <dbReference type="Rhea" id="RHEA:55584"/>
        <dbReference type="Rhea" id="RHEA-COMP:12414"/>
        <dbReference type="Rhea" id="RHEA-COMP:12417"/>
        <dbReference type="ChEBI" id="CHEBI:15378"/>
        <dbReference type="ChEBI" id="CHEBI:57856"/>
        <dbReference type="ChEBI" id="CHEBI:59789"/>
        <dbReference type="ChEBI" id="CHEBI:74411"/>
        <dbReference type="ChEBI" id="CHEBI:74449"/>
        <dbReference type="EC" id="2.1.1.348"/>
    </reaction>
</comment>
<keyword evidence="10" id="KW-1185">Reference proteome</keyword>
<keyword evidence="4" id="KW-0949">S-adenosyl-L-methionine</keyword>
<evidence type="ECO:0000256" key="2">
    <source>
        <dbReference type="ARBA" id="ARBA00022603"/>
    </source>
</evidence>
<evidence type="ECO:0000256" key="3">
    <source>
        <dbReference type="ARBA" id="ARBA00022679"/>
    </source>
</evidence>
<evidence type="ECO:0000313" key="8">
    <source>
        <dbReference type="EMBL" id="CDS01812.1"/>
    </source>
</evidence>
<accession>A0A0F7S492</accession>
<dbReference type="EMBL" id="LK056694">
    <property type="protein sequence ID" value="CDU26289.1"/>
    <property type="molecule type" value="Genomic_DNA"/>
</dbReference>
<dbReference type="PROSITE" id="PS00092">
    <property type="entry name" value="N6_MTASE"/>
    <property type="match status" value="1"/>
</dbReference>
<dbReference type="PROSITE" id="PS51143">
    <property type="entry name" value="MT_A70"/>
    <property type="match status" value="1"/>
</dbReference>
<dbReference type="InterPro" id="IPR029063">
    <property type="entry name" value="SAM-dependent_MTases_sf"/>
</dbReference>
<proteinExistence type="inferred from homology"/>
<dbReference type="EC" id="2.1.1.348" evidence="1"/>
<dbReference type="GO" id="GO:0036396">
    <property type="term" value="C:RNA N6-methyladenosine methyltransferase complex"/>
    <property type="evidence" value="ECO:0007669"/>
    <property type="project" value="TreeGrafter"/>
</dbReference>
<protein>
    <recommendedName>
        <fullName evidence="1">mRNA m(6)A methyltransferase</fullName>
        <ecNumber evidence="1">2.1.1.348</ecNumber>
    </recommendedName>
</protein>
<evidence type="ECO:0000256" key="5">
    <source>
        <dbReference type="ARBA" id="ARBA00048957"/>
    </source>
</evidence>
<dbReference type="STRING" id="49012.A0A0F7S492"/>
<evidence type="ECO:0000313" key="9">
    <source>
        <dbReference type="EMBL" id="CDU26289.1"/>
    </source>
</evidence>
<evidence type="ECO:0000313" key="10">
    <source>
        <dbReference type="Proteomes" id="UP000242770"/>
    </source>
</evidence>
<evidence type="ECO:0000256" key="1">
    <source>
        <dbReference type="ARBA" id="ARBA00012160"/>
    </source>
</evidence>
<reference evidence="9" key="1">
    <citation type="submission" date="2014-06" db="EMBL/GenBank/DDBJ databases">
        <authorList>
            <person name="Ju J."/>
            <person name="Zhang J."/>
        </authorList>
    </citation>
    <scope>NUCLEOTIDE SEQUENCE</scope>
    <source>
        <strain evidence="9">SscI8</strain>
    </source>
</reference>
<evidence type="ECO:0000256" key="4">
    <source>
        <dbReference type="ARBA" id="ARBA00022691"/>
    </source>
</evidence>
<dbReference type="PANTHER" id="PTHR12829">
    <property type="entry name" value="N6-ADENOSINE-METHYLTRANSFERASE"/>
    <property type="match status" value="1"/>
</dbReference>
<gene>
    <name evidence="8" type="primary">SSCI75590.1</name>
    <name evidence="9" type="ORF">SPSC_06483</name>
</gene>
<dbReference type="InterPro" id="IPR007757">
    <property type="entry name" value="MT-A70-like"/>
</dbReference>
<feature type="compositionally biased region" description="Pro residues" evidence="7">
    <location>
        <begin position="446"/>
        <end position="456"/>
    </location>
</feature>
<sequence length="456" mass="50967">MTLPDSMAAQCKADQEAVDAVTARFLSAPTAKQRLLTKLMKSTDNRFQEFCLHLTRQDCPDSKGCQRLHFKPVLYPQTDPSYGHCSYLNTCHRTTSCKYLHFELDTDPPQPAFSFETTDPRHTYEPHSEEAREIGLIHPSRTLKEHGFDSWIRPSLASSSSTASAAGPVQEQKAQWIDCDLKDFDYSMLGKFDIILADPPWDIHMSLPYGTMSDDDMRSMPVPVLQDEGLIFLWTTGRAMELGRELLAHWGYTRIDELIWVKVGQTQRLIRTGRTGHHLNHTKEHCLVGAKVRSTTTSDTGAVGSKPIPGSTQQYIGSRAAGVPPPLPDWVHCGINADVIVSEVRDTSRKPDELYSIIERLCPGGRKVELFGRKHNTRRGWLTLGNQLKSDHVLDPALQQRLNAFRAAKARKAPSYPPAQQAQYYAAPHPTGPTMHTGYGAAPRSAVPPPPRTGFY</sequence>
<evidence type="ECO:0000256" key="6">
    <source>
        <dbReference type="PROSITE-ProRule" id="PRU00489"/>
    </source>
</evidence>
<dbReference type="GO" id="GO:0003676">
    <property type="term" value="F:nucleic acid binding"/>
    <property type="evidence" value="ECO:0007669"/>
    <property type="project" value="InterPro"/>
</dbReference>
<dbReference type="GO" id="GO:0005634">
    <property type="term" value="C:nucleus"/>
    <property type="evidence" value="ECO:0007669"/>
    <property type="project" value="TreeGrafter"/>
</dbReference>
<dbReference type="SUPFAM" id="SSF53335">
    <property type="entry name" value="S-adenosyl-L-methionine-dependent methyltransferases"/>
    <property type="match status" value="1"/>
</dbReference>
<feature type="region of interest" description="Disordered" evidence="7">
    <location>
        <begin position="435"/>
        <end position="456"/>
    </location>
</feature>
<dbReference type="PANTHER" id="PTHR12829:SF7">
    <property type="entry name" value="N6-ADENOSINE-METHYLTRANSFERASE CATALYTIC SUBUNIT"/>
    <property type="match status" value="1"/>
</dbReference>
<organism evidence="8 10">
    <name type="scientific">Sporisorium scitamineum</name>
    <dbReference type="NCBI Taxonomy" id="49012"/>
    <lineage>
        <taxon>Eukaryota</taxon>
        <taxon>Fungi</taxon>
        <taxon>Dikarya</taxon>
        <taxon>Basidiomycota</taxon>
        <taxon>Ustilaginomycotina</taxon>
        <taxon>Ustilaginomycetes</taxon>
        <taxon>Ustilaginales</taxon>
        <taxon>Ustilaginaceae</taxon>
        <taxon>Sporisorium</taxon>
    </lineage>
</organism>
<dbReference type="OrthoDB" id="10262526at2759"/>
<reference evidence="8" key="2">
    <citation type="submission" date="2014-06" db="EMBL/GenBank/DDBJ databases">
        <authorList>
            <person name="Berkman J.Paul."/>
        </authorList>
    </citation>
    <scope>NUCLEOTIDE SEQUENCE [LARGE SCALE GENOMIC DNA]</scope>
</reference>
<name>A0A0F7S492_9BASI</name>
<dbReference type="InterPro" id="IPR002052">
    <property type="entry name" value="DNA_methylase_N6_adenine_CS"/>
</dbReference>